<dbReference type="AlphaFoldDB" id="A0A9J6FTI5"/>
<comment type="caution">
    <text evidence="2">The sequence shown here is derived from an EMBL/GenBank/DDBJ whole genome shotgun (WGS) entry which is preliminary data.</text>
</comment>
<feature type="region of interest" description="Disordered" evidence="1">
    <location>
        <begin position="63"/>
        <end position="95"/>
    </location>
</feature>
<evidence type="ECO:0000256" key="1">
    <source>
        <dbReference type="SAM" id="MobiDB-lite"/>
    </source>
</evidence>
<proteinExistence type="predicted"/>
<dbReference type="VEuPathDB" id="VectorBase:HLOH_050811"/>
<feature type="compositionally biased region" description="Polar residues" evidence="1">
    <location>
        <begin position="140"/>
        <end position="151"/>
    </location>
</feature>
<evidence type="ECO:0000313" key="2">
    <source>
        <dbReference type="EMBL" id="KAH9366429.1"/>
    </source>
</evidence>
<reference evidence="2 3" key="1">
    <citation type="journal article" date="2020" name="Cell">
        <title>Large-Scale Comparative Analyses of Tick Genomes Elucidate Their Genetic Diversity and Vector Capacities.</title>
        <authorList>
            <consortium name="Tick Genome and Microbiome Consortium (TIGMIC)"/>
            <person name="Jia N."/>
            <person name="Wang J."/>
            <person name="Shi W."/>
            <person name="Du L."/>
            <person name="Sun Y."/>
            <person name="Zhan W."/>
            <person name="Jiang J.F."/>
            <person name="Wang Q."/>
            <person name="Zhang B."/>
            <person name="Ji P."/>
            <person name="Bell-Sakyi L."/>
            <person name="Cui X.M."/>
            <person name="Yuan T.T."/>
            <person name="Jiang B.G."/>
            <person name="Yang W.F."/>
            <person name="Lam T.T."/>
            <person name="Chang Q.C."/>
            <person name="Ding S.J."/>
            <person name="Wang X.J."/>
            <person name="Zhu J.G."/>
            <person name="Ruan X.D."/>
            <person name="Zhao L."/>
            <person name="Wei J.T."/>
            <person name="Ye R.Z."/>
            <person name="Que T.C."/>
            <person name="Du C.H."/>
            <person name="Zhou Y.H."/>
            <person name="Cheng J.X."/>
            <person name="Dai P.F."/>
            <person name="Guo W.B."/>
            <person name="Han X.H."/>
            <person name="Huang E.J."/>
            <person name="Li L.F."/>
            <person name="Wei W."/>
            <person name="Gao Y.C."/>
            <person name="Liu J.Z."/>
            <person name="Shao H.Z."/>
            <person name="Wang X."/>
            <person name="Wang C.C."/>
            <person name="Yang T.C."/>
            <person name="Huo Q.B."/>
            <person name="Li W."/>
            <person name="Chen H.Y."/>
            <person name="Chen S.E."/>
            <person name="Zhou L.G."/>
            <person name="Ni X.B."/>
            <person name="Tian J.H."/>
            <person name="Sheng Y."/>
            <person name="Liu T."/>
            <person name="Pan Y.S."/>
            <person name="Xia L.Y."/>
            <person name="Li J."/>
            <person name="Zhao F."/>
            <person name="Cao W.C."/>
        </authorList>
    </citation>
    <scope>NUCLEOTIDE SEQUENCE [LARGE SCALE GENOMIC DNA]</scope>
    <source>
        <strain evidence="2">HaeL-2018</strain>
    </source>
</reference>
<keyword evidence="3" id="KW-1185">Reference proteome</keyword>
<evidence type="ECO:0000313" key="3">
    <source>
        <dbReference type="Proteomes" id="UP000821853"/>
    </source>
</evidence>
<feature type="region of interest" description="Disordered" evidence="1">
    <location>
        <begin position="138"/>
        <end position="160"/>
    </location>
</feature>
<dbReference type="Proteomes" id="UP000821853">
    <property type="component" value="Chromosome 2"/>
</dbReference>
<sequence>MHPQMLTLSGRALDSEQRLPTTFQGALLPSPEKLGEGCLCQKPTLSRPGKIVQQRVLSRQALLKSWSRSKSKAPTGRSLSKERAPTTSSNQETLTPQVSWSQILSITAHSLKPTCNERTNLQKEVTYLRRETSSLKAAISQLTQSNTSAQHPQAGVEKKT</sequence>
<organism evidence="2 3">
    <name type="scientific">Haemaphysalis longicornis</name>
    <name type="common">Bush tick</name>
    <dbReference type="NCBI Taxonomy" id="44386"/>
    <lineage>
        <taxon>Eukaryota</taxon>
        <taxon>Metazoa</taxon>
        <taxon>Ecdysozoa</taxon>
        <taxon>Arthropoda</taxon>
        <taxon>Chelicerata</taxon>
        <taxon>Arachnida</taxon>
        <taxon>Acari</taxon>
        <taxon>Parasitiformes</taxon>
        <taxon>Ixodida</taxon>
        <taxon>Ixodoidea</taxon>
        <taxon>Ixodidae</taxon>
        <taxon>Haemaphysalinae</taxon>
        <taxon>Haemaphysalis</taxon>
    </lineage>
</organism>
<protein>
    <submittedName>
        <fullName evidence="2">Uncharacterized protein</fullName>
    </submittedName>
</protein>
<gene>
    <name evidence="2" type="ORF">HPB48_021416</name>
</gene>
<dbReference type="EMBL" id="JABSTR010000004">
    <property type="protein sequence ID" value="KAH9366429.1"/>
    <property type="molecule type" value="Genomic_DNA"/>
</dbReference>
<accession>A0A9J6FTI5</accession>
<feature type="compositionally biased region" description="Polar residues" evidence="1">
    <location>
        <begin position="85"/>
        <end position="95"/>
    </location>
</feature>
<name>A0A9J6FTI5_HAELO</name>